<accession>A0A4Y2BGL4</accession>
<feature type="non-terminal residue" evidence="1">
    <location>
        <position position="38"/>
    </location>
</feature>
<reference evidence="1 2" key="1">
    <citation type="journal article" date="2019" name="Sci. Rep.">
        <title>Orb-weaving spider Araneus ventricosus genome elucidates the spidroin gene catalogue.</title>
        <authorList>
            <person name="Kono N."/>
            <person name="Nakamura H."/>
            <person name="Ohtoshi R."/>
            <person name="Moran D.A.P."/>
            <person name="Shinohara A."/>
            <person name="Yoshida Y."/>
            <person name="Fujiwara M."/>
            <person name="Mori M."/>
            <person name="Tomita M."/>
            <person name="Arakawa K."/>
        </authorList>
    </citation>
    <scope>NUCLEOTIDE SEQUENCE [LARGE SCALE GENOMIC DNA]</scope>
</reference>
<evidence type="ECO:0000313" key="2">
    <source>
        <dbReference type="Proteomes" id="UP000499080"/>
    </source>
</evidence>
<proteinExistence type="predicted"/>
<keyword evidence="2" id="KW-1185">Reference proteome</keyword>
<name>A0A4Y2BGL4_ARAVE</name>
<organism evidence="1 2">
    <name type="scientific">Araneus ventricosus</name>
    <name type="common">Orbweaver spider</name>
    <name type="synonym">Epeira ventricosa</name>
    <dbReference type="NCBI Taxonomy" id="182803"/>
    <lineage>
        <taxon>Eukaryota</taxon>
        <taxon>Metazoa</taxon>
        <taxon>Ecdysozoa</taxon>
        <taxon>Arthropoda</taxon>
        <taxon>Chelicerata</taxon>
        <taxon>Arachnida</taxon>
        <taxon>Araneae</taxon>
        <taxon>Araneomorphae</taxon>
        <taxon>Entelegynae</taxon>
        <taxon>Araneoidea</taxon>
        <taxon>Araneidae</taxon>
        <taxon>Araneus</taxon>
    </lineage>
</organism>
<protein>
    <submittedName>
        <fullName evidence="1">Uncharacterized protein</fullName>
    </submittedName>
</protein>
<dbReference type="Proteomes" id="UP000499080">
    <property type="component" value="Unassembled WGS sequence"/>
</dbReference>
<sequence length="38" mass="4271">MTRMTPEIVPWCPVFHTTPTGGHVTPYIWLNVQQGTCA</sequence>
<gene>
    <name evidence="1" type="ORF">AVEN_274164_1</name>
</gene>
<comment type="caution">
    <text evidence="1">The sequence shown here is derived from an EMBL/GenBank/DDBJ whole genome shotgun (WGS) entry which is preliminary data.</text>
</comment>
<dbReference type="AlphaFoldDB" id="A0A4Y2BGL4"/>
<dbReference type="EMBL" id="BGPR01159670">
    <property type="protein sequence ID" value="GBL91103.1"/>
    <property type="molecule type" value="Genomic_DNA"/>
</dbReference>
<evidence type="ECO:0000313" key="1">
    <source>
        <dbReference type="EMBL" id="GBL91103.1"/>
    </source>
</evidence>